<dbReference type="AlphaFoldDB" id="A0A2P2JNF4"/>
<sequence>MGILCCHNMLWPPFFFSPFVVSLSFSVTASASIRLRPQRRVPAA</sequence>
<evidence type="ECO:0000313" key="2">
    <source>
        <dbReference type="EMBL" id="MBW95004.1"/>
    </source>
</evidence>
<keyword evidence="1" id="KW-0472">Membrane</keyword>
<dbReference type="EMBL" id="GGEC01014521">
    <property type="protein sequence ID" value="MBW95004.1"/>
    <property type="molecule type" value="Transcribed_RNA"/>
</dbReference>
<organism evidence="2">
    <name type="scientific">Rhizophora mucronata</name>
    <name type="common">Asiatic mangrove</name>
    <dbReference type="NCBI Taxonomy" id="61149"/>
    <lineage>
        <taxon>Eukaryota</taxon>
        <taxon>Viridiplantae</taxon>
        <taxon>Streptophyta</taxon>
        <taxon>Embryophyta</taxon>
        <taxon>Tracheophyta</taxon>
        <taxon>Spermatophyta</taxon>
        <taxon>Magnoliopsida</taxon>
        <taxon>eudicotyledons</taxon>
        <taxon>Gunneridae</taxon>
        <taxon>Pentapetalae</taxon>
        <taxon>rosids</taxon>
        <taxon>fabids</taxon>
        <taxon>Malpighiales</taxon>
        <taxon>Rhizophoraceae</taxon>
        <taxon>Rhizophora</taxon>
    </lineage>
</organism>
<reference evidence="2" key="1">
    <citation type="submission" date="2018-02" db="EMBL/GenBank/DDBJ databases">
        <title>Rhizophora mucronata_Transcriptome.</title>
        <authorList>
            <person name="Meera S.P."/>
            <person name="Sreeshan A."/>
            <person name="Augustine A."/>
        </authorList>
    </citation>
    <scope>NUCLEOTIDE SEQUENCE</scope>
    <source>
        <tissue evidence="2">Leaf</tissue>
    </source>
</reference>
<protein>
    <submittedName>
        <fullName evidence="2">Uncharacterized protein LOC105112540</fullName>
    </submittedName>
</protein>
<name>A0A2P2JNF4_RHIMU</name>
<dbReference type="EMBL" id="GGEC01014519">
    <property type="protein sequence ID" value="MBW95002.1"/>
    <property type="molecule type" value="Transcribed_RNA"/>
</dbReference>
<proteinExistence type="predicted"/>
<keyword evidence="1" id="KW-0812">Transmembrane</keyword>
<accession>A0A2P2JNF4</accession>
<evidence type="ECO:0000256" key="1">
    <source>
        <dbReference type="SAM" id="Phobius"/>
    </source>
</evidence>
<keyword evidence="1" id="KW-1133">Transmembrane helix</keyword>
<feature type="transmembrane region" description="Helical" evidence="1">
    <location>
        <begin position="14"/>
        <end position="33"/>
    </location>
</feature>